<dbReference type="EMBL" id="OX459119">
    <property type="protein sequence ID" value="CAI9096419.1"/>
    <property type="molecule type" value="Genomic_DNA"/>
</dbReference>
<dbReference type="PANTHER" id="PTHR10261:SF0">
    <property type="entry name" value="COATOMER SUBUNIT GAMMA-2"/>
    <property type="match status" value="1"/>
</dbReference>
<dbReference type="GO" id="GO:0006888">
    <property type="term" value="P:endoplasmic reticulum to Golgi vesicle-mediated transport"/>
    <property type="evidence" value="ECO:0007669"/>
    <property type="project" value="TreeGrafter"/>
</dbReference>
<evidence type="ECO:0000313" key="2">
    <source>
        <dbReference type="Proteomes" id="UP001161247"/>
    </source>
</evidence>
<dbReference type="Proteomes" id="UP001161247">
    <property type="component" value="Chromosome 2"/>
</dbReference>
<reference evidence="1" key="1">
    <citation type="submission" date="2023-03" db="EMBL/GenBank/DDBJ databases">
        <authorList>
            <person name="Julca I."/>
        </authorList>
    </citation>
    <scope>NUCLEOTIDE SEQUENCE</scope>
</reference>
<protein>
    <submittedName>
        <fullName evidence="1">OLC1v1032566C1</fullName>
    </submittedName>
</protein>
<dbReference type="GO" id="GO:0030126">
    <property type="term" value="C:COPI vesicle coat"/>
    <property type="evidence" value="ECO:0007669"/>
    <property type="project" value="TreeGrafter"/>
</dbReference>
<sequence length="156" mass="17738">MWDGGERIKLGNIAVHDDEGWDPPVIYMLGSHDIFRFLQQLFRGSGSGKIMRRSGKQHLSRKKNVKRRLRLSKMAEVFLAITVPIQFKDVGLRRMVNLMMKELSPSADEDMIEALMGHYTQIKGYLKRAIVDKNMVVATAALSAIHLLLVCETVLE</sequence>
<organism evidence="1 2">
    <name type="scientific">Oldenlandia corymbosa var. corymbosa</name>
    <dbReference type="NCBI Taxonomy" id="529605"/>
    <lineage>
        <taxon>Eukaryota</taxon>
        <taxon>Viridiplantae</taxon>
        <taxon>Streptophyta</taxon>
        <taxon>Embryophyta</taxon>
        <taxon>Tracheophyta</taxon>
        <taxon>Spermatophyta</taxon>
        <taxon>Magnoliopsida</taxon>
        <taxon>eudicotyledons</taxon>
        <taxon>Gunneridae</taxon>
        <taxon>Pentapetalae</taxon>
        <taxon>asterids</taxon>
        <taxon>lamiids</taxon>
        <taxon>Gentianales</taxon>
        <taxon>Rubiaceae</taxon>
        <taxon>Rubioideae</taxon>
        <taxon>Spermacoceae</taxon>
        <taxon>Hedyotis-Oldenlandia complex</taxon>
        <taxon>Oldenlandia</taxon>
    </lineage>
</organism>
<dbReference type="GO" id="GO:0009306">
    <property type="term" value="P:protein secretion"/>
    <property type="evidence" value="ECO:0007669"/>
    <property type="project" value="TreeGrafter"/>
</dbReference>
<dbReference type="PANTHER" id="PTHR10261">
    <property type="entry name" value="COATOMER SUBUNIT GAMMA"/>
    <property type="match status" value="1"/>
</dbReference>
<dbReference type="GO" id="GO:0006891">
    <property type="term" value="P:intra-Golgi vesicle-mediated transport"/>
    <property type="evidence" value="ECO:0007669"/>
    <property type="project" value="TreeGrafter"/>
</dbReference>
<proteinExistence type="predicted"/>
<evidence type="ECO:0000313" key="1">
    <source>
        <dbReference type="EMBL" id="CAI9096419.1"/>
    </source>
</evidence>
<keyword evidence="2" id="KW-1185">Reference proteome</keyword>
<dbReference type="GO" id="GO:0005793">
    <property type="term" value="C:endoplasmic reticulum-Golgi intermediate compartment"/>
    <property type="evidence" value="ECO:0007669"/>
    <property type="project" value="TreeGrafter"/>
</dbReference>
<accession>A0AAV1CLA4</accession>
<dbReference type="InterPro" id="IPR017106">
    <property type="entry name" value="Coatomer_gsu"/>
</dbReference>
<name>A0AAV1CLA4_OLDCO</name>
<dbReference type="GO" id="GO:0000139">
    <property type="term" value="C:Golgi membrane"/>
    <property type="evidence" value="ECO:0007669"/>
    <property type="project" value="TreeGrafter"/>
</dbReference>
<dbReference type="GO" id="GO:0005783">
    <property type="term" value="C:endoplasmic reticulum"/>
    <property type="evidence" value="ECO:0007669"/>
    <property type="project" value="TreeGrafter"/>
</dbReference>
<dbReference type="AlphaFoldDB" id="A0AAV1CLA4"/>
<gene>
    <name evidence="1" type="ORF">OLC1_LOCUS7180</name>
</gene>